<evidence type="ECO:0000313" key="2">
    <source>
        <dbReference type="EMBL" id="CAK7216587.1"/>
    </source>
</evidence>
<comment type="caution">
    <text evidence="2">The sequence shown here is derived from an EMBL/GenBank/DDBJ whole genome shotgun (WGS) entry which is preliminary data.</text>
</comment>
<dbReference type="PANTHER" id="PTHR15237">
    <property type="entry name" value="DNA REPAIR PROTEIN RAD9"/>
    <property type="match status" value="1"/>
</dbReference>
<dbReference type="Gene3D" id="3.70.10.10">
    <property type="match status" value="1"/>
</dbReference>
<dbReference type="InterPro" id="IPR046938">
    <property type="entry name" value="DNA_clamp_sf"/>
</dbReference>
<feature type="region of interest" description="Disordered" evidence="1">
    <location>
        <begin position="94"/>
        <end position="114"/>
    </location>
</feature>
<evidence type="ECO:0000256" key="1">
    <source>
        <dbReference type="SAM" id="MobiDB-lite"/>
    </source>
</evidence>
<evidence type="ECO:0000313" key="3">
    <source>
        <dbReference type="Proteomes" id="UP001642406"/>
    </source>
</evidence>
<dbReference type="PANTHER" id="PTHR15237:SF0">
    <property type="entry name" value="CELL CYCLE CHECKPOINT CONTROL PROTEIN"/>
    <property type="match status" value="1"/>
</dbReference>
<dbReference type="InterPro" id="IPR007268">
    <property type="entry name" value="Rad9/Ddc1"/>
</dbReference>
<dbReference type="EMBL" id="CAWUHC010000018">
    <property type="protein sequence ID" value="CAK7216587.1"/>
    <property type="molecule type" value="Genomic_DNA"/>
</dbReference>
<name>A0ABP0BAU0_9PEZI</name>
<organism evidence="2 3">
    <name type="scientific">Sporothrix bragantina</name>
    <dbReference type="NCBI Taxonomy" id="671064"/>
    <lineage>
        <taxon>Eukaryota</taxon>
        <taxon>Fungi</taxon>
        <taxon>Dikarya</taxon>
        <taxon>Ascomycota</taxon>
        <taxon>Pezizomycotina</taxon>
        <taxon>Sordariomycetes</taxon>
        <taxon>Sordariomycetidae</taxon>
        <taxon>Ophiostomatales</taxon>
        <taxon>Ophiostomataceae</taxon>
        <taxon>Sporothrix</taxon>
    </lineage>
</organism>
<dbReference type="Pfam" id="PF04139">
    <property type="entry name" value="Rad9"/>
    <property type="match status" value="1"/>
</dbReference>
<protein>
    <recommendedName>
        <fullName evidence="4">DNA repair protein rad9</fullName>
    </recommendedName>
</protein>
<sequence length="349" mass="38761">MPIVSFTLTDEGVASFQNALACILKFSEDVSLAAWRDKIVLSTLNAIQSAFVSFTFSASHFTRYKYEGSERSPDSFQCLILIRALLSIFRSRTGGDAGRGGSGDSSIERCDVSIEDGPNRKSRFVAKIAWRNGITATHAISFEAKSSVSAKFNSSQADNQWSISAHTLRRLMDHFGPKVELLDINTEGEGVLNLTCSTEKQYTKTDGILNMNLHTSIAVKMDDFDDIDVEDKHHIIINAAPRLSNRAEPKPSQAAALPSTARTAPIAPTVNSGFEMRPPLAPPSTIRVEALYDEDSQWEPVNPEEDNSGFVQIEWDESLRPQTPKTIKMMNQRPRMRLVGWSQRNGLHR</sequence>
<dbReference type="Proteomes" id="UP001642406">
    <property type="component" value="Unassembled WGS sequence"/>
</dbReference>
<gene>
    <name evidence="2" type="ORF">SBRCBS47491_002878</name>
</gene>
<evidence type="ECO:0008006" key="4">
    <source>
        <dbReference type="Google" id="ProtNLM"/>
    </source>
</evidence>
<dbReference type="SUPFAM" id="SSF55979">
    <property type="entry name" value="DNA clamp"/>
    <property type="match status" value="1"/>
</dbReference>
<keyword evidence="3" id="KW-1185">Reference proteome</keyword>
<accession>A0ABP0BAU0</accession>
<proteinExistence type="predicted"/>
<reference evidence="2 3" key="1">
    <citation type="submission" date="2024-01" db="EMBL/GenBank/DDBJ databases">
        <authorList>
            <person name="Allen C."/>
            <person name="Tagirdzhanova G."/>
        </authorList>
    </citation>
    <scope>NUCLEOTIDE SEQUENCE [LARGE SCALE GENOMIC DNA]</scope>
</reference>